<dbReference type="Pfam" id="PF16064">
    <property type="entry name" value="DUF4806"/>
    <property type="match status" value="1"/>
</dbReference>
<evidence type="ECO:0000313" key="4">
    <source>
        <dbReference type="Proteomes" id="UP000198287"/>
    </source>
</evidence>
<feature type="compositionally biased region" description="Polar residues" evidence="1">
    <location>
        <begin position="631"/>
        <end position="643"/>
    </location>
</feature>
<reference evidence="3 4" key="1">
    <citation type="submission" date="2015-12" db="EMBL/GenBank/DDBJ databases">
        <title>The genome of Folsomia candida.</title>
        <authorList>
            <person name="Faddeeva A."/>
            <person name="Derks M.F."/>
            <person name="Anvar Y."/>
            <person name="Smit S."/>
            <person name="Van Straalen N."/>
            <person name="Roelofs D."/>
        </authorList>
    </citation>
    <scope>NUCLEOTIDE SEQUENCE [LARGE SCALE GENOMIC DNA]</scope>
    <source>
        <strain evidence="3 4">VU population</strain>
        <tissue evidence="3">Whole body</tissue>
    </source>
</reference>
<organism evidence="3 4">
    <name type="scientific">Folsomia candida</name>
    <name type="common">Springtail</name>
    <dbReference type="NCBI Taxonomy" id="158441"/>
    <lineage>
        <taxon>Eukaryota</taxon>
        <taxon>Metazoa</taxon>
        <taxon>Ecdysozoa</taxon>
        <taxon>Arthropoda</taxon>
        <taxon>Hexapoda</taxon>
        <taxon>Collembola</taxon>
        <taxon>Entomobryomorpha</taxon>
        <taxon>Isotomoidea</taxon>
        <taxon>Isotomidae</taxon>
        <taxon>Proisotominae</taxon>
        <taxon>Folsomia</taxon>
    </lineage>
</organism>
<gene>
    <name evidence="3" type="ORF">Fcan01_15835</name>
</gene>
<accession>A0A226DYE8</accession>
<evidence type="ECO:0000259" key="2">
    <source>
        <dbReference type="Pfam" id="PF16064"/>
    </source>
</evidence>
<evidence type="ECO:0000256" key="1">
    <source>
        <dbReference type="SAM" id="MobiDB-lite"/>
    </source>
</evidence>
<feature type="domain" description="DUF4806" evidence="2">
    <location>
        <begin position="741"/>
        <end position="821"/>
    </location>
</feature>
<sequence length="874" mass="98882">MGRSTSHEEYLLSKRSKRRHISKRARLLVSRSKEIIANLSKKNVVLPSNDILEDSEHLASINNTATFNCDNNSHVNIIVPANIFRDINFETKSETECDNFEFSSKLQKWGASNNITKTALSGLLQILKTHKCFSEFPKDSRTLLHTPVSTPTTRIGSGSFHYFGITKHLSNILGQLPKNDQVVRLQFNIDGLPLFKSSSTQFWPILCWAIKTKSVFPVAIFCGDQKPQDLDEYLKQFVIEVGDLVKTGIYYNCKLYEVKIQNFVCDAPARAFICNIKNHTGYYGCGKCDIKGKYINHRVVFPKIFTNLRSDVSFRSLAQEKHHNGSTPLADLPVDMVQDFVYEYMHLICLGVTKKLLKLWVEGKRFGYRLRPKSIHAISKALEEVKSGFPIEFVRKYRSFLLYSGPVVLIDHLEEKYYHHFLVLSFATRLLLSPVPTPANIDYAENLLKYFVQEFKTLYGVENVSYNVHGLLHISADVRKHGNLEQFSAFRFESYLGKLKRLLKGAQNPIQQIHRRLAELDSAGRVMDNKNFAIVHFHVDNSVEVVPRKWTIETDLGQSSYYPPTTKGLKKSVKRAEDPDVEWPIYDVTIKKWFVTYDQAMSGLPDALQLTDTDASRKKKTEKRISLPCHPQQTTLNNCSGESSHSDNSVKRRKLVLVESTESAEEQGGSNEATYLFQSTVDGPQEISASIINNNLATIIIQLEQIKMTQNEHGQMLNKIFAQGNIQIGPTNANQFQFPPGFFPVKSVEQLQELNNMLLTNEAAKLKLIESLAGCGGSIINTALKLMLKYLCIDDILDKHSYKGRSGKIPCTNYGDLVGAMHAGLLKNELTRPVGTQEAMDIALPAELKKAADRIYKLKKKPKTSNPGEEDSNQ</sequence>
<dbReference type="STRING" id="158441.A0A226DYE8"/>
<dbReference type="PANTHER" id="PTHR33053">
    <property type="entry name" value="PROTEIN, PUTATIVE-RELATED"/>
    <property type="match status" value="1"/>
</dbReference>
<dbReference type="OrthoDB" id="6784356at2759"/>
<dbReference type="Proteomes" id="UP000198287">
    <property type="component" value="Unassembled WGS sequence"/>
</dbReference>
<keyword evidence="4" id="KW-1185">Reference proteome</keyword>
<evidence type="ECO:0000313" key="3">
    <source>
        <dbReference type="EMBL" id="OXA49711.1"/>
    </source>
</evidence>
<comment type="caution">
    <text evidence="3">The sequence shown here is derived from an EMBL/GenBank/DDBJ whole genome shotgun (WGS) entry which is preliminary data.</text>
</comment>
<dbReference type="EMBL" id="LNIX01000010">
    <property type="protein sequence ID" value="OXA49711.1"/>
    <property type="molecule type" value="Genomic_DNA"/>
</dbReference>
<protein>
    <recommendedName>
        <fullName evidence="2">DUF4806 domain-containing protein</fullName>
    </recommendedName>
</protein>
<proteinExistence type="predicted"/>
<feature type="region of interest" description="Disordered" evidence="1">
    <location>
        <begin position="630"/>
        <end position="652"/>
    </location>
</feature>
<dbReference type="PANTHER" id="PTHR33053:SF24">
    <property type="entry name" value="TRANSPOSASE DOMAIN-CONTAINING PROTEIN"/>
    <property type="match status" value="1"/>
</dbReference>
<name>A0A226DYE8_FOLCA</name>
<dbReference type="AlphaFoldDB" id="A0A226DYE8"/>
<dbReference type="InterPro" id="IPR032071">
    <property type="entry name" value="DUF4806"/>
</dbReference>